<dbReference type="GO" id="GO:0008270">
    <property type="term" value="F:zinc ion binding"/>
    <property type="evidence" value="ECO:0007669"/>
    <property type="project" value="UniProtKB-KW"/>
</dbReference>
<protein>
    <recommendedName>
        <fullName evidence="3">SWIM-type domain-containing protein</fullName>
    </recommendedName>
</protein>
<dbReference type="InterPro" id="IPR007527">
    <property type="entry name" value="Znf_SWIM"/>
</dbReference>
<dbReference type="EMBL" id="DVJM01000181">
    <property type="protein sequence ID" value="HIS79414.1"/>
    <property type="molecule type" value="Genomic_DNA"/>
</dbReference>
<evidence type="ECO:0000313" key="5">
    <source>
        <dbReference type="Proteomes" id="UP000824141"/>
    </source>
</evidence>
<reference evidence="4" key="2">
    <citation type="journal article" date="2021" name="PeerJ">
        <title>Extensive microbial diversity within the chicken gut microbiome revealed by metagenomics and culture.</title>
        <authorList>
            <person name="Gilroy R."/>
            <person name="Ravi A."/>
            <person name="Getino M."/>
            <person name="Pursley I."/>
            <person name="Horton D.L."/>
            <person name="Alikhan N.F."/>
            <person name="Baker D."/>
            <person name="Gharbi K."/>
            <person name="Hall N."/>
            <person name="Watson M."/>
            <person name="Adriaenssens E.M."/>
            <person name="Foster-Nyarko E."/>
            <person name="Jarju S."/>
            <person name="Secka A."/>
            <person name="Antonio M."/>
            <person name="Oren A."/>
            <person name="Chaudhuri R.R."/>
            <person name="La Ragione R."/>
            <person name="Hildebrand F."/>
            <person name="Pallen M.J."/>
        </authorList>
    </citation>
    <scope>NUCLEOTIDE SEQUENCE</scope>
    <source>
        <strain evidence="4">6086</strain>
    </source>
</reference>
<feature type="compositionally biased region" description="Low complexity" evidence="2">
    <location>
        <begin position="112"/>
        <end position="125"/>
    </location>
</feature>
<keyword evidence="1" id="KW-0479">Metal-binding</keyword>
<proteinExistence type="predicted"/>
<gene>
    <name evidence="4" type="ORF">IAD03_08595</name>
</gene>
<dbReference type="AlphaFoldDB" id="A0A9D1FT60"/>
<accession>A0A9D1FT60</accession>
<evidence type="ECO:0000259" key="3">
    <source>
        <dbReference type="PROSITE" id="PS50966"/>
    </source>
</evidence>
<evidence type="ECO:0000256" key="2">
    <source>
        <dbReference type="SAM" id="MobiDB-lite"/>
    </source>
</evidence>
<dbReference type="PROSITE" id="PS50966">
    <property type="entry name" value="ZF_SWIM"/>
    <property type="match status" value="1"/>
</dbReference>
<keyword evidence="1" id="KW-0863">Zinc-finger</keyword>
<comment type="caution">
    <text evidence="4">The sequence shown here is derived from an EMBL/GenBank/DDBJ whole genome shotgun (WGS) entry which is preliminary data.</text>
</comment>
<sequence>MESLSAPLRKALLEADDDYLVGLSNKGTLNRGKKDLQTLSPVLSVQGEELRVELGAETCVLRAPLGNSECTCPARGICRHLVSAILWAKAQLAETESQDDARSGEKQEADAPARAAAAEQETDAPSPDFTPLLDYPIETLRRAIGSSRFVRFAARLAEEGTPSVEETSVVTVQLPWESAVVRLLIPPEHCSCTCHSRELCPHKAQAILIYQLAKGKRTLAEILPQGEEDGWDPEGMRSVAEAVGAAVAAQLLTGVSRLPSSVCETMERLAALAHSVRLPEMERGLRAAAAMYGRYFARSAAYRDEALLSLLADTVNRSAYLCHAPKEELAAQAGSFREDYLPCPPLRLTLLGEREFHTGSGYMGRVYYFWETREQRFYTWSAARPTIYDTSRRETSSSYQAAPWQLEGPISLLYGMEIELRGGRATHGRRLSSSEQSRAVALDSLKPWNALPRERQYIDFSRLFGDLRPHLPDGPEADRVALLLPRSCGVPEFDRAGQIFRLPLRDRLGRRLLVEVRYRKEEKGVVDALERFAEKWKRKRGRPAFLGICYLDGEDLKLYPIEIYQVWGKRPTRPKPEKRLCAARPDPGHAPLRLFRLTRGGFPKGEQAAAARNLRGLLGELLAALCDLLQSGAASFPPENAARLTEIAKRCEATGLHTGSKLCTQLYELLQNQRHQFCTDPLPLAETLSRAAQYVFLCQKKMTLDAAEEKWNKEMEETS</sequence>
<reference evidence="4" key="1">
    <citation type="submission" date="2020-10" db="EMBL/GenBank/DDBJ databases">
        <authorList>
            <person name="Gilroy R."/>
        </authorList>
    </citation>
    <scope>NUCLEOTIDE SEQUENCE</scope>
    <source>
        <strain evidence="4">6086</strain>
    </source>
</reference>
<evidence type="ECO:0000313" key="4">
    <source>
        <dbReference type="EMBL" id="HIS79414.1"/>
    </source>
</evidence>
<organism evidence="4 5">
    <name type="scientific">Candidatus Caccousia stercoris</name>
    <dbReference type="NCBI Taxonomy" id="2840723"/>
    <lineage>
        <taxon>Bacteria</taxon>
        <taxon>Bacillati</taxon>
        <taxon>Bacillota</taxon>
        <taxon>Clostridia</taxon>
        <taxon>Eubacteriales</taxon>
        <taxon>Oscillospiraceae</taxon>
        <taxon>Oscillospiraceae incertae sedis</taxon>
        <taxon>Candidatus Caccousia</taxon>
    </lineage>
</organism>
<feature type="compositionally biased region" description="Basic and acidic residues" evidence="2">
    <location>
        <begin position="99"/>
        <end position="111"/>
    </location>
</feature>
<feature type="region of interest" description="Disordered" evidence="2">
    <location>
        <begin position="96"/>
        <end position="130"/>
    </location>
</feature>
<keyword evidence="1" id="KW-0862">Zinc</keyword>
<evidence type="ECO:0000256" key="1">
    <source>
        <dbReference type="PROSITE-ProRule" id="PRU00325"/>
    </source>
</evidence>
<dbReference type="Proteomes" id="UP000824141">
    <property type="component" value="Unassembled WGS sequence"/>
</dbReference>
<feature type="domain" description="SWIM-type" evidence="3">
    <location>
        <begin position="50"/>
        <end position="89"/>
    </location>
</feature>
<name>A0A9D1FT60_9FIRM</name>